<dbReference type="Proteomes" id="UP000555103">
    <property type="component" value="Unassembled WGS sequence"/>
</dbReference>
<dbReference type="Pfam" id="PF08795">
    <property type="entry name" value="DUF1796"/>
    <property type="match status" value="1"/>
</dbReference>
<name>A0A840CTH4_9BACT</name>
<evidence type="ECO:0000313" key="2">
    <source>
        <dbReference type="Proteomes" id="UP000555103"/>
    </source>
</evidence>
<accession>A0A840CTH4</accession>
<gene>
    <name evidence="1" type="ORF">GGR21_001717</name>
</gene>
<reference evidence="1 2" key="1">
    <citation type="submission" date="2020-08" db="EMBL/GenBank/DDBJ databases">
        <title>Genomic Encyclopedia of Type Strains, Phase IV (KMG-IV): sequencing the most valuable type-strain genomes for metagenomic binning, comparative biology and taxonomic classification.</title>
        <authorList>
            <person name="Goeker M."/>
        </authorList>
    </citation>
    <scope>NUCLEOTIDE SEQUENCE [LARGE SCALE GENOMIC DNA]</scope>
    <source>
        <strain evidence="1 2">DSM 104969</strain>
    </source>
</reference>
<sequence>MIDILYQLKKKYRYIFSKKLYLSFGENCLTDNILDRYNIKSFTTVYSHGRSNIEYIIQIEKDNYKDFLNTEFIKYEELNDKQQVPRLKKYDKITNSYYSLHTNGFEFTHHDVIGNEYLRIKFKERIDRLKRCKGSKEIIIFYHHRYNESTNMNKLLEDLSELGQLYSKGKNKAQVVLFCQKKIGRTTERKLEYKIEQNIHIFMFNTLNIWAGDDPEILWAKCDNDLIEEMIAKVKEL</sequence>
<dbReference type="InterPro" id="IPR014903">
    <property type="entry name" value="DUF1796"/>
</dbReference>
<dbReference type="EMBL" id="JACIEP010000005">
    <property type="protein sequence ID" value="MBB4035822.1"/>
    <property type="molecule type" value="Genomic_DNA"/>
</dbReference>
<organism evidence="1 2">
    <name type="scientific">Dysgonomonas hofstadii</name>
    <dbReference type="NCBI Taxonomy" id="637886"/>
    <lineage>
        <taxon>Bacteria</taxon>
        <taxon>Pseudomonadati</taxon>
        <taxon>Bacteroidota</taxon>
        <taxon>Bacteroidia</taxon>
        <taxon>Bacteroidales</taxon>
        <taxon>Dysgonomonadaceae</taxon>
        <taxon>Dysgonomonas</taxon>
    </lineage>
</organism>
<dbReference type="AlphaFoldDB" id="A0A840CTH4"/>
<evidence type="ECO:0008006" key="3">
    <source>
        <dbReference type="Google" id="ProtNLM"/>
    </source>
</evidence>
<keyword evidence="2" id="KW-1185">Reference proteome</keyword>
<comment type="caution">
    <text evidence="1">The sequence shown here is derived from an EMBL/GenBank/DDBJ whole genome shotgun (WGS) entry which is preliminary data.</text>
</comment>
<proteinExistence type="predicted"/>
<protein>
    <recommendedName>
        <fullName evidence="3">Papain-like cysteine peptidase</fullName>
    </recommendedName>
</protein>
<dbReference type="RefSeq" id="WP_183306741.1">
    <property type="nucleotide sequence ID" value="NZ_JACIEP010000005.1"/>
</dbReference>
<evidence type="ECO:0000313" key="1">
    <source>
        <dbReference type="EMBL" id="MBB4035822.1"/>
    </source>
</evidence>